<keyword evidence="2" id="KW-0645">Protease</keyword>
<dbReference type="Pfam" id="PF09286">
    <property type="entry name" value="Pro-kuma_activ"/>
    <property type="match status" value="1"/>
</dbReference>
<comment type="cofactor">
    <cofactor evidence="1">
        <name>Ca(2+)</name>
        <dbReference type="ChEBI" id="CHEBI:29108"/>
    </cofactor>
</comment>
<dbReference type="InterPro" id="IPR036852">
    <property type="entry name" value="Peptidase_S8/S53_dom_sf"/>
</dbReference>
<dbReference type="GO" id="GO:0046872">
    <property type="term" value="F:metal ion binding"/>
    <property type="evidence" value="ECO:0007669"/>
    <property type="project" value="UniProtKB-KW"/>
</dbReference>
<dbReference type="SUPFAM" id="SSF52743">
    <property type="entry name" value="Subtilisin-like"/>
    <property type="match status" value="1"/>
</dbReference>
<evidence type="ECO:0000313" key="10">
    <source>
        <dbReference type="EMBL" id="MBK4346903.1"/>
    </source>
</evidence>
<keyword evidence="5" id="KW-0720">Serine protease</keyword>
<dbReference type="InterPro" id="IPR030400">
    <property type="entry name" value="Sedolisin_dom"/>
</dbReference>
<keyword evidence="6" id="KW-0106">Calcium</keyword>
<feature type="compositionally biased region" description="Polar residues" evidence="8">
    <location>
        <begin position="1"/>
        <end position="11"/>
    </location>
</feature>
<evidence type="ECO:0000259" key="9">
    <source>
        <dbReference type="PROSITE" id="PS51695"/>
    </source>
</evidence>
<dbReference type="SUPFAM" id="SSF54897">
    <property type="entry name" value="Protease propeptides/inhibitors"/>
    <property type="match status" value="1"/>
</dbReference>
<keyword evidence="4" id="KW-0378">Hydrolase</keyword>
<keyword evidence="3" id="KW-0479">Metal-binding</keyword>
<dbReference type="PROSITE" id="PS51695">
    <property type="entry name" value="SEDOLISIN"/>
    <property type="match status" value="1"/>
</dbReference>
<dbReference type="InterPro" id="IPR015366">
    <property type="entry name" value="S53_propep"/>
</dbReference>
<name>A0A934SJV4_9MICO</name>
<evidence type="ECO:0000256" key="1">
    <source>
        <dbReference type="ARBA" id="ARBA00001913"/>
    </source>
</evidence>
<protein>
    <submittedName>
        <fullName evidence="10">Peptidase S53</fullName>
    </submittedName>
</protein>
<evidence type="ECO:0000313" key="11">
    <source>
        <dbReference type="EMBL" id="MBK4347974.1"/>
    </source>
</evidence>
<dbReference type="GO" id="GO:0006508">
    <property type="term" value="P:proteolysis"/>
    <property type="evidence" value="ECO:0007669"/>
    <property type="project" value="UniProtKB-KW"/>
</dbReference>
<dbReference type="GO" id="GO:0008240">
    <property type="term" value="F:tripeptidyl-peptidase activity"/>
    <property type="evidence" value="ECO:0007669"/>
    <property type="project" value="TreeGrafter"/>
</dbReference>
<evidence type="ECO:0000256" key="5">
    <source>
        <dbReference type="ARBA" id="ARBA00022825"/>
    </source>
</evidence>
<dbReference type="PANTHER" id="PTHR14218:SF15">
    <property type="entry name" value="TRIPEPTIDYL-PEPTIDASE 1"/>
    <property type="match status" value="1"/>
</dbReference>
<dbReference type="CDD" id="cd04056">
    <property type="entry name" value="Peptidases_S53"/>
    <property type="match status" value="1"/>
</dbReference>
<dbReference type="AlphaFoldDB" id="A0A934SJV4"/>
<evidence type="ECO:0000256" key="7">
    <source>
        <dbReference type="ARBA" id="ARBA00023145"/>
    </source>
</evidence>
<dbReference type="EMBL" id="JAEPES010000001">
    <property type="protein sequence ID" value="MBK4346903.1"/>
    <property type="molecule type" value="Genomic_DNA"/>
</dbReference>
<dbReference type="Gene3D" id="3.40.50.200">
    <property type="entry name" value="Peptidase S8/S53 domain"/>
    <property type="match status" value="1"/>
</dbReference>
<accession>A0A934SJV4</accession>
<evidence type="ECO:0000256" key="3">
    <source>
        <dbReference type="ARBA" id="ARBA00022723"/>
    </source>
</evidence>
<evidence type="ECO:0000256" key="6">
    <source>
        <dbReference type="ARBA" id="ARBA00022837"/>
    </source>
</evidence>
<keyword evidence="12" id="KW-1185">Reference proteome</keyword>
<dbReference type="Proteomes" id="UP000636458">
    <property type="component" value="Unassembled WGS sequence"/>
</dbReference>
<organism evidence="10 12">
    <name type="scientific">Lacisediminihabitans changchengi</name>
    <dbReference type="NCBI Taxonomy" id="2787634"/>
    <lineage>
        <taxon>Bacteria</taxon>
        <taxon>Bacillati</taxon>
        <taxon>Actinomycetota</taxon>
        <taxon>Actinomycetes</taxon>
        <taxon>Micrococcales</taxon>
        <taxon>Microbacteriaceae</taxon>
        <taxon>Lacisediminihabitans</taxon>
    </lineage>
</organism>
<feature type="domain" description="Peptidase S53" evidence="9">
    <location>
        <begin position="180"/>
        <end position="523"/>
    </location>
</feature>
<dbReference type="PANTHER" id="PTHR14218">
    <property type="entry name" value="PROTEASE S8 TRIPEPTIDYL PEPTIDASE I CLN2"/>
    <property type="match status" value="1"/>
</dbReference>
<evidence type="ECO:0000256" key="4">
    <source>
        <dbReference type="ARBA" id="ARBA00022801"/>
    </source>
</evidence>
<dbReference type="SMART" id="SM00944">
    <property type="entry name" value="Pro-kuma_activ"/>
    <property type="match status" value="1"/>
</dbReference>
<evidence type="ECO:0000256" key="2">
    <source>
        <dbReference type="ARBA" id="ARBA00022670"/>
    </source>
</evidence>
<gene>
    <name evidence="10" type="ORF">IV501_04595</name>
    <name evidence="11" type="ORF">IV501_10030</name>
</gene>
<dbReference type="EMBL" id="JAEPES010000003">
    <property type="protein sequence ID" value="MBK4347974.1"/>
    <property type="molecule type" value="Genomic_DNA"/>
</dbReference>
<comment type="caution">
    <text evidence="10">The sequence shown here is derived from an EMBL/GenBank/DDBJ whole genome shotgun (WGS) entry which is preliminary data.</text>
</comment>
<proteinExistence type="predicted"/>
<evidence type="ECO:0000256" key="8">
    <source>
        <dbReference type="SAM" id="MobiDB-lite"/>
    </source>
</evidence>
<feature type="region of interest" description="Disordered" evidence="8">
    <location>
        <begin position="1"/>
        <end position="37"/>
    </location>
</feature>
<keyword evidence="7" id="KW-0865">Zymogen</keyword>
<dbReference type="RefSeq" id="WP_200555187.1">
    <property type="nucleotide sequence ID" value="NZ_JAEPES010000001.1"/>
</dbReference>
<reference evidence="10" key="1">
    <citation type="submission" date="2021-01" db="EMBL/GenBank/DDBJ databases">
        <title>Lacisediminihabitans sp. nov. strain G11-30, isolated from Antarctic Soil.</title>
        <authorList>
            <person name="Li J."/>
        </authorList>
    </citation>
    <scope>NUCLEOTIDE SEQUENCE</scope>
    <source>
        <strain evidence="10">G11-30</strain>
    </source>
</reference>
<dbReference type="GO" id="GO:0004252">
    <property type="term" value="F:serine-type endopeptidase activity"/>
    <property type="evidence" value="ECO:0007669"/>
    <property type="project" value="InterPro"/>
</dbReference>
<evidence type="ECO:0000313" key="12">
    <source>
        <dbReference type="Proteomes" id="UP000636458"/>
    </source>
</evidence>
<dbReference type="InterPro" id="IPR050819">
    <property type="entry name" value="Tripeptidyl-peptidase_I"/>
</dbReference>
<sequence>MTSAENDQTPLHLSPLPGSERPSVDVLRPSAHGLPPDSTVEATIVLRRRPGADPGADTSGGARIDRADFAAAYGADPADISLVEKTLGDLGLTVLSADLASRRLRVSGTISTMSRVFAARLEGVTSRTIDGAEVEHRNRSGQLMVPTALDGVVIAVLGLDNRPQARAEFRVAETRAVTTSYTPLELGEIYRFPIGTDGSGRTIAIIELGGGFAQTELDTYFSGLGITGPTVTAVGVNGAENHPGADPTGADGEVLLDIEVAGALSPGADLVVYFAPNTDDGFVDAVSEAAHAAITPVSISISWGLNEDAWTEQARRSLDDAFIDAAALGITVTAAAGDNGSSDGATDGRDHADFPASSPHVLACGGTSLRATAAVVASETVWNNGPGGGATGGGVSSVFARPIWQTHVGVPAASRPGGGRGVPDVSAVADPSTGYEILVDGEHRILGGTSAVAPLWAALIARIVQSTGEPLGLVHPRLYELASGFRDVVAGDNGTFEARVGWDACTGLGVPDGIALLAALEARTN</sequence>